<organism evidence="2 3">
    <name type="scientific">Heliocybe sulcata</name>
    <dbReference type="NCBI Taxonomy" id="5364"/>
    <lineage>
        <taxon>Eukaryota</taxon>
        <taxon>Fungi</taxon>
        <taxon>Dikarya</taxon>
        <taxon>Basidiomycota</taxon>
        <taxon>Agaricomycotina</taxon>
        <taxon>Agaricomycetes</taxon>
        <taxon>Gloeophyllales</taxon>
        <taxon>Gloeophyllaceae</taxon>
        <taxon>Heliocybe</taxon>
    </lineage>
</organism>
<protein>
    <submittedName>
        <fullName evidence="2">Uncharacterized protein</fullName>
    </submittedName>
</protein>
<name>A0A5C3MMI2_9AGAM</name>
<reference evidence="2 3" key="1">
    <citation type="journal article" date="2019" name="Nat. Ecol. Evol.">
        <title>Megaphylogeny resolves global patterns of mushroom evolution.</title>
        <authorList>
            <person name="Varga T."/>
            <person name="Krizsan K."/>
            <person name="Foldi C."/>
            <person name="Dima B."/>
            <person name="Sanchez-Garcia M."/>
            <person name="Sanchez-Ramirez S."/>
            <person name="Szollosi G.J."/>
            <person name="Szarkandi J.G."/>
            <person name="Papp V."/>
            <person name="Albert L."/>
            <person name="Andreopoulos W."/>
            <person name="Angelini C."/>
            <person name="Antonin V."/>
            <person name="Barry K.W."/>
            <person name="Bougher N.L."/>
            <person name="Buchanan P."/>
            <person name="Buyck B."/>
            <person name="Bense V."/>
            <person name="Catcheside P."/>
            <person name="Chovatia M."/>
            <person name="Cooper J."/>
            <person name="Damon W."/>
            <person name="Desjardin D."/>
            <person name="Finy P."/>
            <person name="Geml J."/>
            <person name="Haridas S."/>
            <person name="Hughes K."/>
            <person name="Justo A."/>
            <person name="Karasinski D."/>
            <person name="Kautmanova I."/>
            <person name="Kiss B."/>
            <person name="Kocsube S."/>
            <person name="Kotiranta H."/>
            <person name="LaButti K.M."/>
            <person name="Lechner B.E."/>
            <person name="Liimatainen K."/>
            <person name="Lipzen A."/>
            <person name="Lukacs Z."/>
            <person name="Mihaltcheva S."/>
            <person name="Morgado L.N."/>
            <person name="Niskanen T."/>
            <person name="Noordeloos M.E."/>
            <person name="Ohm R.A."/>
            <person name="Ortiz-Santana B."/>
            <person name="Ovrebo C."/>
            <person name="Racz N."/>
            <person name="Riley R."/>
            <person name="Savchenko A."/>
            <person name="Shiryaev A."/>
            <person name="Soop K."/>
            <person name="Spirin V."/>
            <person name="Szebenyi C."/>
            <person name="Tomsovsky M."/>
            <person name="Tulloss R.E."/>
            <person name="Uehling J."/>
            <person name="Grigoriev I.V."/>
            <person name="Vagvolgyi C."/>
            <person name="Papp T."/>
            <person name="Martin F.M."/>
            <person name="Miettinen O."/>
            <person name="Hibbett D.S."/>
            <person name="Nagy L.G."/>
        </authorList>
    </citation>
    <scope>NUCLEOTIDE SEQUENCE [LARGE SCALE GENOMIC DNA]</scope>
    <source>
        <strain evidence="2 3">OMC1185</strain>
    </source>
</reference>
<gene>
    <name evidence="2" type="ORF">OE88DRAFT_1668504</name>
</gene>
<keyword evidence="3" id="KW-1185">Reference proteome</keyword>
<accession>A0A5C3MMI2</accession>
<sequence length="82" mass="8919">MIIPLAKRRQGGGRLHRFTLPLLRIVTAACSLRCGVQFTASHSRSIRAGRPRAENCQKAVRGNQRSAPGPGAMARAADRTRI</sequence>
<dbReference type="AlphaFoldDB" id="A0A5C3MMI2"/>
<evidence type="ECO:0000256" key="1">
    <source>
        <dbReference type="SAM" id="MobiDB-lite"/>
    </source>
</evidence>
<proteinExistence type="predicted"/>
<evidence type="ECO:0000313" key="2">
    <source>
        <dbReference type="EMBL" id="TFK45895.1"/>
    </source>
</evidence>
<evidence type="ECO:0000313" key="3">
    <source>
        <dbReference type="Proteomes" id="UP000305948"/>
    </source>
</evidence>
<dbReference type="EMBL" id="ML213535">
    <property type="protein sequence ID" value="TFK45895.1"/>
    <property type="molecule type" value="Genomic_DNA"/>
</dbReference>
<dbReference type="Proteomes" id="UP000305948">
    <property type="component" value="Unassembled WGS sequence"/>
</dbReference>
<feature type="region of interest" description="Disordered" evidence="1">
    <location>
        <begin position="43"/>
        <end position="82"/>
    </location>
</feature>